<comment type="subcellular location">
    <subcellularLocation>
        <location evidence="1">Membrane</location>
        <topology evidence="1">Multi-pass membrane protein</topology>
    </subcellularLocation>
</comment>
<feature type="transmembrane region" description="Helical" evidence="6">
    <location>
        <begin position="214"/>
        <end position="231"/>
    </location>
</feature>
<evidence type="ECO:0000313" key="8">
    <source>
        <dbReference type="Proteomes" id="UP000010301"/>
    </source>
</evidence>
<accession>C0VY23</accession>
<dbReference type="GO" id="GO:0005886">
    <property type="term" value="C:plasma membrane"/>
    <property type="evidence" value="ECO:0007669"/>
    <property type="project" value="TreeGrafter"/>
</dbReference>
<dbReference type="GO" id="GO:0051301">
    <property type="term" value="P:cell division"/>
    <property type="evidence" value="ECO:0007669"/>
    <property type="project" value="InterPro"/>
</dbReference>
<reference evidence="7 8" key="1">
    <citation type="submission" date="2009-01" db="EMBL/GenBank/DDBJ databases">
        <authorList>
            <person name="Qin X."/>
            <person name="Bachman B."/>
            <person name="Battles P."/>
            <person name="Bell A."/>
            <person name="Bess C."/>
            <person name="Bickham C."/>
            <person name="Chaboub L."/>
            <person name="Chen D."/>
            <person name="Coyle M."/>
            <person name="Deiros D.R."/>
            <person name="Dinh H."/>
            <person name="Forbes L."/>
            <person name="Fowler G."/>
            <person name="Francisco L."/>
            <person name="Fu Q."/>
            <person name="Gubbala S."/>
            <person name="Hale W."/>
            <person name="Han Y."/>
            <person name="Hemphill L."/>
            <person name="Highlander S.K."/>
            <person name="Hirani K."/>
            <person name="Hogues M."/>
            <person name="Jackson L."/>
            <person name="Jakkamsetti A."/>
            <person name="Javaid M."/>
            <person name="Jiang H."/>
            <person name="Korchina V."/>
            <person name="Kovar C."/>
            <person name="Lara F."/>
            <person name="Lee S."/>
            <person name="Mata R."/>
            <person name="Mathew T."/>
            <person name="Moen C."/>
            <person name="Morales K."/>
            <person name="Munidasa M."/>
            <person name="Nazareth L."/>
            <person name="Ngo R."/>
            <person name="Nguyen L."/>
            <person name="Okwuonu G."/>
            <person name="Ongeri F."/>
            <person name="Patil S."/>
            <person name="Petrosino J."/>
            <person name="Pham C."/>
            <person name="Pham P."/>
            <person name="Pu L.-L."/>
            <person name="Puazo M."/>
            <person name="Raj R."/>
            <person name="Reid J."/>
            <person name="Rouhana J."/>
            <person name="Saada N."/>
            <person name="Shang Y."/>
            <person name="Simmons D."/>
            <person name="Thornton R."/>
            <person name="Warren J."/>
            <person name="Weissenberger G."/>
            <person name="Zhang J."/>
            <person name="Zhang L."/>
            <person name="Zhou C."/>
            <person name="Zhu D."/>
            <person name="Muzny D."/>
            <person name="Worley K."/>
            <person name="Gibbs R."/>
        </authorList>
    </citation>
    <scope>NUCLEOTIDE SEQUENCE [LARGE SCALE GENOMIC DNA]</scope>
    <source>
        <strain evidence="7 8">DSM 15436</strain>
    </source>
</reference>
<keyword evidence="5 6" id="KW-0472">Membrane</keyword>
<dbReference type="GO" id="GO:0008360">
    <property type="term" value="P:regulation of cell shape"/>
    <property type="evidence" value="ECO:0007669"/>
    <property type="project" value="UniProtKB-KW"/>
</dbReference>
<feature type="transmembrane region" description="Helical" evidence="6">
    <location>
        <begin position="111"/>
        <end position="127"/>
    </location>
</feature>
<dbReference type="RefSeq" id="WP_006547060.1">
    <property type="nucleotide sequence ID" value="NZ_DS999545.1"/>
</dbReference>
<feature type="transmembrane region" description="Helical" evidence="6">
    <location>
        <begin position="339"/>
        <end position="361"/>
    </location>
</feature>
<evidence type="ECO:0000256" key="6">
    <source>
        <dbReference type="SAM" id="Phobius"/>
    </source>
</evidence>
<evidence type="ECO:0000256" key="2">
    <source>
        <dbReference type="ARBA" id="ARBA00022692"/>
    </source>
</evidence>
<name>C0VY23_9ACTO</name>
<feature type="transmembrane region" description="Helical" evidence="6">
    <location>
        <begin position="14"/>
        <end position="34"/>
    </location>
</feature>
<dbReference type="AlphaFoldDB" id="C0VY23"/>
<feature type="transmembrane region" description="Helical" evidence="6">
    <location>
        <begin position="74"/>
        <end position="91"/>
    </location>
</feature>
<dbReference type="PANTHER" id="PTHR30474:SF3">
    <property type="entry name" value="PEPTIDOGLYCAN GLYCOSYLTRANSFERASE RODA"/>
    <property type="match status" value="1"/>
</dbReference>
<keyword evidence="4 6" id="KW-1133">Transmembrane helix</keyword>
<evidence type="ECO:0000256" key="4">
    <source>
        <dbReference type="ARBA" id="ARBA00022989"/>
    </source>
</evidence>
<dbReference type="Proteomes" id="UP000010301">
    <property type="component" value="Unassembled WGS sequence"/>
</dbReference>
<keyword evidence="3" id="KW-0133">Cell shape</keyword>
<feature type="transmembrane region" description="Helical" evidence="6">
    <location>
        <begin position="136"/>
        <end position="153"/>
    </location>
</feature>
<dbReference type="GO" id="GO:0032153">
    <property type="term" value="C:cell division site"/>
    <property type="evidence" value="ECO:0007669"/>
    <property type="project" value="TreeGrafter"/>
</dbReference>
<dbReference type="PANTHER" id="PTHR30474">
    <property type="entry name" value="CELL CYCLE PROTEIN"/>
    <property type="match status" value="1"/>
</dbReference>
<feature type="transmembrane region" description="Helical" evidence="6">
    <location>
        <begin position="261"/>
        <end position="280"/>
    </location>
</feature>
<protein>
    <submittedName>
        <fullName evidence="7">Cell cycle protein, FtsW/RodA/SpoVE family</fullName>
    </submittedName>
</protein>
<dbReference type="STRING" id="525245.HMPREF0044_0063"/>
<dbReference type="GO" id="GO:0015648">
    <property type="term" value="F:lipid-linked peptidoglycan transporter activity"/>
    <property type="evidence" value="ECO:0007669"/>
    <property type="project" value="TreeGrafter"/>
</dbReference>
<dbReference type="eggNOG" id="COG0772">
    <property type="taxonomic scope" value="Bacteria"/>
</dbReference>
<feature type="transmembrane region" description="Helical" evidence="6">
    <location>
        <begin position="381"/>
        <end position="402"/>
    </location>
</feature>
<evidence type="ECO:0000313" key="7">
    <source>
        <dbReference type="EMBL" id="EEH64326.1"/>
    </source>
</evidence>
<evidence type="ECO:0000256" key="5">
    <source>
        <dbReference type="ARBA" id="ARBA00023136"/>
    </source>
</evidence>
<sequence>MATVTVSAGRSKPFFDYLLLVAALALGVGGYVITSINRTGTVPPNIGVHIAILLVLGVVAEVGVHYFAPHADPVILPLAVGLTGIGLAMIYRLDQSYAITGELQTGVKQLIMVGIGLVAAAVILIAVRDHRVLRKFTFTAMFISLVLLLLPFVPGLGKANYGAQIWISIGSFSLQPAEFVKLTLAIFFAGYLVTNRDSLAVGGPKLWGIRLPRLRDLGPISVVWVVSVAILVMQRDLGTSLLYFGLFVAMIYVATNRTSWIVLGGLLFIPTAVIAAKLFSHVGRRVTIWLNAFDPEIYDAVGGSHQVVQGQFGMASGGLFGTGWGLGYPNLVPFAQSDFILASLAEELGLTGLMAILMMYLVLIERGFRTAIGVRDGFGKLLAVGISFSLALQLFVVLGGITRLIPLTGLTAPFLAQGGSSMVSSWIAIALLLRISDAARRPTAVNMLDSVPTGSGKVSVRTAGGVA</sequence>
<dbReference type="EMBL" id="ACFG01000004">
    <property type="protein sequence ID" value="EEH64326.1"/>
    <property type="molecule type" value="Genomic_DNA"/>
</dbReference>
<dbReference type="Pfam" id="PF01098">
    <property type="entry name" value="FTSW_RODA_SPOVE"/>
    <property type="match status" value="1"/>
</dbReference>
<dbReference type="HOGENOM" id="CLU_029243_3_1_11"/>
<dbReference type="OrthoDB" id="9812661at2"/>
<comment type="caution">
    <text evidence="7">The sequence shown here is derived from an EMBL/GenBank/DDBJ whole genome shotgun (WGS) entry which is preliminary data.</text>
</comment>
<feature type="transmembrane region" description="Helical" evidence="6">
    <location>
        <begin position="414"/>
        <end position="433"/>
    </location>
</feature>
<keyword evidence="2 6" id="KW-0812">Transmembrane</keyword>
<feature type="transmembrane region" description="Helical" evidence="6">
    <location>
        <begin position="237"/>
        <end position="254"/>
    </location>
</feature>
<feature type="transmembrane region" description="Helical" evidence="6">
    <location>
        <begin position="165"/>
        <end position="193"/>
    </location>
</feature>
<gene>
    <name evidence="7" type="ORF">HMPREF0044_0063</name>
</gene>
<evidence type="ECO:0000256" key="1">
    <source>
        <dbReference type="ARBA" id="ARBA00004141"/>
    </source>
</evidence>
<feature type="transmembrane region" description="Helical" evidence="6">
    <location>
        <begin position="46"/>
        <end position="67"/>
    </location>
</feature>
<keyword evidence="8" id="KW-1185">Reference proteome</keyword>
<evidence type="ECO:0000256" key="3">
    <source>
        <dbReference type="ARBA" id="ARBA00022960"/>
    </source>
</evidence>
<organism evidence="7 8">
    <name type="scientific">Gleimia coleocanis DSM 15436</name>
    <dbReference type="NCBI Taxonomy" id="525245"/>
    <lineage>
        <taxon>Bacteria</taxon>
        <taxon>Bacillati</taxon>
        <taxon>Actinomycetota</taxon>
        <taxon>Actinomycetes</taxon>
        <taxon>Actinomycetales</taxon>
        <taxon>Actinomycetaceae</taxon>
        <taxon>Gleimia</taxon>
    </lineage>
</organism>
<proteinExistence type="predicted"/>
<dbReference type="InterPro" id="IPR001182">
    <property type="entry name" value="FtsW/RodA"/>
</dbReference>